<gene>
    <name evidence="1" type="ORF">RP29_06220</name>
</gene>
<dbReference type="PATRIC" id="fig|80878.5.peg.558"/>
<protein>
    <submittedName>
        <fullName evidence="1">Uncharacterized protein</fullName>
    </submittedName>
</protein>
<dbReference type="EMBL" id="JXYQ01000017">
    <property type="protein sequence ID" value="KJA11313.1"/>
    <property type="molecule type" value="Genomic_DNA"/>
</dbReference>
<accession>A0A0D7KDP2</accession>
<dbReference type="Proteomes" id="UP000032566">
    <property type="component" value="Unassembled WGS sequence"/>
</dbReference>
<dbReference type="OrthoDB" id="8811566at2"/>
<name>A0A0D7KDP2_9BURK</name>
<comment type="caution">
    <text evidence="1">The sequence shown here is derived from an EMBL/GenBank/DDBJ whole genome shotgun (WGS) entry which is preliminary data.</text>
</comment>
<dbReference type="AlphaFoldDB" id="A0A0D7KDP2"/>
<evidence type="ECO:0000313" key="2">
    <source>
        <dbReference type="Proteomes" id="UP000032566"/>
    </source>
</evidence>
<dbReference type="STRING" id="80878.RP29_06220"/>
<reference evidence="1 2" key="1">
    <citation type="submission" date="2014-12" db="EMBL/GenBank/DDBJ databases">
        <title>Isolation of bacteria from lake water.</title>
        <authorList>
            <person name="Sheng K.-Y."/>
            <person name="Chin P.-S."/>
            <person name="Chan K.-G."/>
            <person name="Tan G.S."/>
        </authorList>
    </citation>
    <scope>NUCLEOTIDE SEQUENCE [LARGE SCALE GENOMIC DNA]</scope>
    <source>
        <strain evidence="1 2">KY4</strain>
    </source>
</reference>
<evidence type="ECO:0000313" key="1">
    <source>
        <dbReference type="EMBL" id="KJA11313.1"/>
    </source>
</evidence>
<keyword evidence="2" id="KW-1185">Reference proteome</keyword>
<dbReference type="RefSeq" id="WP_044396807.1">
    <property type="nucleotide sequence ID" value="NZ_JXYQ01000017.1"/>
</dbReference>
<proteinExistence type="predicted"/>
<organism evidence="1 2">
    <name type="scientific">Acidovorax temperans</name>
    <dbReference type="NCBI Taxonomy" id="80878"/>
    <lineage>
        <taxon>Bacteria</taxon>
        <taxon>Pseudomonadati</taxon>
        <taxon>Pseudomonadota</taxon>
        <taxon>Betaproteobacteria</taxon>
        <taxon>Burkholderiales</taxon>
        <taxon>Comamonadaceae</taxon>
        <taxon>Acidovorax</taxon>
    </lineage>
</organism>
<sequence length="131" mass="14030">MNTLIGKLSRLAHWNQAAPTTPPPISSADAKLVDTAAWYEEHAQLCFELQAAAIRAAHDPKAKVELQQAQSALLAHAAIITDGSGPVLFAKDGIHTIPFERLAEARAKIKLQEAENARLRSSGGTGPCQTR</sequence>